<evidence type="ECO:0000256" key="1">
    <source>
        <dbReference type="SAM" id="MobiDB-lite"/>
    </source>
</evidence>
<keyword evidence="3" id="KW-1185">Reference proteome</keyword>
<organism evidence="2 3">
    <name type="scientific">Acer saccharum</name>
    <name type="common">Sugar maple</name>
    <dbReference type="NCBI Taxonomy" id="4024"/>
    <lineage>
        <taxon>Eukaryota</taxon>
        <taxon>Viridiplantae</taxon>
        <taxon>Streptophyta</taxon>
        <taxon>Embryophyta</taxon>
        <taxon>Tracheophyta</taxon>
        <taxon>Spermatophyta</taxon>
        <taxon>Magnoliopsida</taxon>
        <taxon>eudicotyledons</taxon>
        <taxon>Gunneridae</taxon>
        <taxon>Pentapetalae</taxon>
        <taxon>rosids</taxon>
        <taxon>malvids</taxon>
        <taxon>Sapindales</taxon>
        <taxon>Sapindaceae</taxon>
        <taxon>Hippocastanoideae</taxon>
        <taxon>Acereae</taxon>
        <taxon>Acer</taxon>
    </lineage>
</organism>
<feature type="region of interest" description="Disordered" evidence="1">
    <location>
        <begin position="1"/>
        <end position="62"/>
    </location>
</feature>
<dbReference type="EMBL" id="JAUESC010000384">
    <property type="protein sequence ID" value="KAK0580473.1"/>
    <property type="molecule type" value="Genomic_DNA"/>
</dbReference>
<accession>A0AA39RVM8</accession>
<dbReference type="Proteomes" id="UP001168877">
    <property type="component" value="Unassembled WGS sequence"/>
</dbReference>
<protein>
    <submittedName>
        <fullName evidence="2">Uncharacterized protein</fullName>
    </submittedName>
</protein>
<feature type="compositionally biased region" description="Basic and acidic residues" evidence="1">
    <location>
        <begin position="30"/>
        <end position="41"/>
    </location>
</feature>
<sequence length="242" mass="26128">MVSPPTPTDNLNALFDMEGDVSTESNPLNLREKRDREEHDMAGSFASSQRCRSDRNPGMKLGFVRKPDAPIEAVAEDVERDDKDDDQEGILTGIPIRNASAFRPVFHIVPNYALTLIIPPRDYDVYYPVKVSVVLLVFSFPALTSTKIQDPSLANSPIDSPIDSSIDSPIDSPIQHSDIDAGAGTGVLPEYDQPVVTIPSTQGGLSSSLLIPFLALVPARPTINETLARAAKAHGTSVQAPK</sequence>
<gene>
    <name evidence="2" type="ORF">LWI29_002353</name>
</gene>
<proteinExistence type="predicted"/>
<comment type="caution">
    <text evidence="2">The sequence shown here is derived from an EMBL/GenBank/DDBJ whole genome shotgun (WGS) entry which is preliminary data.</text>
</comment>
<dbReference type="AlphaFoldDB" id="A0AA39RVM8"/>
<reference evidence="2" key="1">
    <citation type="journal article" date="2022" name="Plant J.">
        <title>Strategies of tolerance reflected in two North American maple genomes.</title>
        <authorList>
            <person name="McEvoy S.L."/>
            <person name="Sezen U.U."/>
            <person name="Trouern-Trend A."/>
            <person name="McMahon S.M."/>
            <person name="Schaberg P.G."/>
            <person name="Yang J."/>
            <person name="Wegrzyn J.L."/>
            <person name="Swenson N.G."/>
        </authorList>
    </citation>
    <scope>NUCLEOTIDE SEQUENCE</scope>
    <source>
        <strain evidence="2">NS2018</strain>
    </source>
</reference>
<evidence type="ECO:0000313" key="2">
    <source>
        <dbReference type="EMBL" id="KAK0580473.1"/>
    </source>
</evidence>
<reference evidence="2" key="2">
    <citation type="submission" date="2023-06" db="EMBL/GenBank/DDBJ databases">
        <authorList>
            <person name="Swenson N.G."/>
            <person name="Wegrzyn J.L."/>
            <person name="Mcevoy S.L."/>
        </authorList>
    </citation>
    <scope>NUCLEOTIDE SEQUENCE</scope>
    <source>
        <strain evidence="2">NS2018</strain>
        <tissue evidence="2">Leaf</tissue>
    </source>
</reference>
<evidence type="ECO:0000313" key="3">
    <source>
        <dbReference type="Proteomes" id="UP001168877"/>
    </source>
</evidence>
<name>A0AA39RVM8_ACESA</name>